<dbReference type="PANTHER" id="PTHR42756">
    <property type="entry name" value="TRANSCRIPTIONAL REGULATOR, MARR"/>
    <property type="match status" value="1"/>
</dbReference>
<evidence type="ECO:0000256" key="5">
    <source>
        <dbReference type="ARBA" id="ARBA00046337"/>
    </source>
</evidence>
<dbReference type="SMART" id="SM00347">
    <property type="entry name" value="HTH_MARR"/>
    <property type="match status" value="1"/>
</dbReference>
<dbReference type="STRING" id="272633.gene:10731399"/>
<dbReference type="InParanoid" id="Q8EWA8"/>
<sequence length="169" mass="19620">MKGIFSYKNNLLISEITYNFCMKNIEELLKKYSLELKTMIVFRKAGKVISNKEEEVFNKYNVTITQFGVLDLLRAKGKLMVQDLIEKLFTTSGNITCVLANMEKNDLIKKEVNPDDKRSFLISLTSKGRKLIDELLVEHVENVNDIFSVLTTEDKENLIQIFKKFKNLK</sequence>
<dbReference type="HOGENOM" id="CLU_083287_27_2_14"/>
<dbReference type="PANTHER" id="PTHR42756:SF1">
    <property type="entry name" value="TRANSCRIPTIONAL REPRESSOR OF EMRAB OPERON"/>
    <property type="match status" value="1"/>
</dbReference>
<comment type="subcellular location">
    <subcellularLocation>
        <location evidence="1">Cytoplasm</location>
    </subcellularLocation>
</comment>
<proteinExistence type="inferred from homology"/>
<dbReference type="PROSITE" id="PS50995">
    <property type="entry name" value="HTH_MARR_2"/>
    <property type="match status" value="1"/>
</dbReference>
<reference evidence="9 10" key="1">
    <citation type="journal article" date="2002" name="Nucleic Acids Res.">
        <title>The complete genomic sequence of Mycoplasma penetrans, an intracellular bacterial pathogen in humans.</title>
        <authorList>
            <person name="Sasaki Y."/>
            <person name="Ishikawa J."/>
            <person name="Yamashita A."/>
            <person name="Oshima K."/>
            <person name="Kenri T."/>
            <person name="Furuya K."/>
            <person name="Yoshino C."/>
            <person name="Horino A."/>
            <person name="Shiba T."/>
            <person name="Sasaki T."/>
            <person name="Hattori M."/>
        </authorList>
    </citation>
    <scope>NUCLEOTIDE SEQUENCE [LARGE SCALE GENOMIC DNA]</scope>
    <source>
        <strain evidence="9 10">HF-2</strain>
    </source>
</reference>
<dbReference type="AlphaFoldDB" id="Q8EWA8"/>
<name>Q8EWA8_MALP2</name>
<dbReference type="Proteomes" id="UP000002522">
    <property type="component" value="Chromosome"/>
</dbReference>
<evidence type="ECO:0000256" key="3">
    <source>
        <dbReference type="ARBA" id="ARBA00023125"/>
    </source>
</evidence>
<dbReference type="Gene3D" id="1.10.10.10">
    <property type="entry name" value="Winged helix-like DNA-binding domain superfamily/Winged helix DNA-binding domain"/>
    <property type="match status" value="1"/>
</dbReference>
<comment type="similarity">
    <text evidence="5">Belongs to the SarZ family.</text>
</comment>
<dbReference type="GO" id="GO:0003700">
    <property type="term" value="F:DNA-binding transcription factor activity"/>
    <property type="evidence" value="ECO:0007669"/>
    <property type="project" value="InterPro"/>
</dbReference>
<dbReference type="Pfam" id="PF22381">
    <property type="entry name" value="Staph_reg_Sar_Rot"/>
    <property type="match status" value="1"/>
</dbReference>
<dbReference type="InterPro" id="IPR055166">
    <property type="entry name" value="Transc_reg_Sar_Rot_HTH"/>
</dbReference>
<dbReference type="PRINTS" id="PR00598">
    <property type="entry name" value="HTHMARR"/>
</dbReference>
<protein>
    <recommendedName>
        <fullName evidence="6">HTH-type transcriptional regulator SarZ</fullName>
    </recommendedName>
    <alternativeName>
        <fullName evidence="7">Staphylococcal accessory regulator Z</fullName>
    </alternativeName>
</protein>
<dbReference type="SUPFAM" id="SSF46785">
    <property type="entry name" value="Winged helix' DNA-binding domain"/>
    <property type="match status" value="1"/>
</dbReference>
<evidence type="ECO:0000256" key="7">
    <source>
        <dbReference type="ARBA" id="ARBA00047207"/>
    </source>
</evidence>
<evidence type="ECO:0000313" key="9">
    <source>
        <dbReference type="EMBL" id="BAC44088.1"/>
    </source>
</evidence>
<feature type="domain" description="HTH marR-type" evidence="8">
    <location>
        <begin position="22"/>
        <end position="167"/>
    </location>
</feature>
<dbReference type="GO" id="GO:0003677">
    <property type="term" value="F:DNA binding"/>
    <property type="evidence" value="ECO:0007669"/>
    <property type="project" value="UniProtKB-KW"/>
</dbReference>
<evidence type="ECO:0000256" key="1">
    <source>
        <dbReference type="ARBA" id="ARBA00004496"/>
    </source>
</evidence>
<dbReference type="FunCoup" id="Q8EWA8">
    <property type="interactions" value="56"/>
</dbReference>
<dbReference type="InterPro" id="IPR036388">
    <property type="entry name" value="WH-like_DNA-bd_sf"/>
</dbReference>
<keyword evidence="2" id="KW-0805">Transcription regulation</keyword>
<evidence type="ECO:0000259" key="8">
    <source>
        <dbReference type="PROSITE" id="PS50995"/>
    </source>
</evidence>
<dbReference type="KEGG" id="mpe:MYPE2960"/>
<dbReference type="EMBL" id="BA000026">
    <property type="protein sequence ID" value="BAC44088.1"/>
    <property type="molecule type" value="Genomic_DNA"/>
</dbReference>
<organism evidence="9 10">
    <name type="scientific">Malacoplasma penetrans (strain HF-2)</name>
    <name type="common">Mycoplasma penetrans</name>
    <dbReference type="NCBI Taxonomy" id="272633"/>
    <lineage>
        <taxon>Bacteria</taxon>
        <taxon>Bacillati</taxon>
        <taxon>Mycoplasmatota</taxon>
        <taxon>Mycoplasmoidales</taxon>
        <taxon>Mycoplasmoidaceae</taxon>
        <taxon>Malacoplasma</taxon>
    </lineage>
</organism>
<keyword evidence="10" id="KW-1185">Reference proteome</keyword>
<dbReference type="GO" id="GO:0005737">
    <property type="term" value="C:cytoplasm"/>
    <property type="evidence" value="ECO:0007669"/>
    <property type="project" value="UniProtKB-SubCell"/>
</dbReference>
<keyword evidence="4" id="KW-0804">Transcription</keyword>
<evidence type="ECO:0000256" key="4">
    <source>
        <dbReference type="ARBA" id="ARBA00023163"/>
    </source>
</evidence>
<dbReference type="InterPro" id="IPR036390">
    <property type="entry name" value="WH_DNA-bd_sf"/>
</dbReference>
<evidence type="ECO:0000256" key="6">
    <source>
        <dbReference type="ARBA" id="ARBA00047188"/>
    </source>
</evidence>
<evidence type="ECO:0000313" key="10">
    <source>
        <dbReference type="Proteomes" id="UP000002522"/>
    </source>
</evidence>
<dbReference type="eggNOG" id="COG1846">
    <property type="taxonomic scope" value="Bacteria"/>
</dbReference>
<gene>
    <name evidence="9" type="ordered locus">MYPE2960</name>
</gene>
<keyword evidence="3" id="KW-0238">DNA-binding</keyword>
<accession>Q8EWA8</accession>
<dbReference type="InterPro" id="IPR000835">
    <property type="entry name" value="HTH_MarR-typ"/>
</dbReference>
<evidence type="ECO:0000256" key="2">
    <source>
        <dbReference type="ARBA" id="ARBA00023015"/>
    </source>
</evidence>